<keyword evidence="2" id="KW-1185">Reference proteome</keyword>
<name>A0A183LBR2_9TREM</name>
<evidence type="ECO:0000313" key="2">
    <source>
        <dbReference type="Proteomes" id="UP000277204"/>
    </source>
</evidence>
<organism evidence="1 2">
    <name type="scientific">Schistosoma margrebowiei</name>
    <dbReference type="NCBI Taxonomy" id="48269"/>
    <lineage>
        <taxon>Eukaryota</taxon>
        <taxon>Metazoa</taxon>
        <taxon>Spiralia</taxon>
        <taxon>Lophotrochozoa</taxon>
        <taxon>Platyhelminthes</taxon>
        <taxon>Trematoda</taxon>
        <taxon>Digenea</taxon>
        <taxon>Strigeidida</taxon>
        <taxon>Schistosomatoidea</taxon>
        <taxon>Schistosomatidae</taxon>
        <taxon>Schistosoma</taxon>
    </lineage>
</organism>
<protein>
    <submittedName>
        <fullName evidence="1">Uncharacterized protein</fullName>
    </submittedName>
</protein>
<accession>A0A183LBR2</accession>
<dbReference type="AlphaFoldDB" id="A0A183LBR2"/>
<dbReference type="Proteomes" id="UP000277204">
    <property type="component" value="Unassembled WGS sequence"/>
</dbReference>
<proteinExistence type="predicted"/>
<gene>
    <name evidence="1" type="ORF">SMRZ_LOCUS1237</name>
</gene>
<evidence type="ECO:0000313" key="1">
    <source>
        <dbReference type="EMBL" id="VDO50641.1"/>
    </source>
</evidence>
<dbReference type="EMBL" id="UZAI01000262">
    <property type="protein sequence ID" value="VDO50641.1"/>
    <property type="molecule type" value="Genomic_DNA"/>
</dbReference>
<sequence>MWETGMINQLAMGMRRYNLSVLRINGAHWMESKRMLSNVEHPPMIATTVIRISFTRSCSRLAPSNPPDIEAVPTDLLIDVTSPTIE</sequence>
<reference evidence="1 2" key="1">
    <citation type="submission" date="2018-11" db="EMBL/GenBank/DDBJ databases">
        <authorList>
            <consortium name="Pathogen Informatics"/>
        </authorList>
    </citation>
    <scope>NUCLEOTIDE SEQUENCE [LARGE SCALE GENOMIC DNA]</scope>
    <source>
        <strain evidence="1 2">Zambia</strain>
    </source>
</reference>